<dbReference type="Gene3D" id="3.40.50.360">
    <property type="match status" value="1"/>
</dbReference>
<dbReference type="InterPro" id="IPR029039">
    <property type="entry name" value="Flavoprotein-like_sf"/>
</dbReference>
<name>A0A9E5DNQ8_9EURY</name>
<feature type="domain" description="4Fe-4S ferredoxin-type" evidence="1">
    <location>
        <begin position="216"/>
        <end position="243"/>
    </location>
</feature>
<proteinExistence type="predicted"/>
<organism evidence="3">
    <name type="scientific">Methanobacterium veterum</name>
    <dbReference type="NCBI Taxonomy" id="408577"/>
    <lineage>
        <taxon>Archaea</taxon>
        <taxon>Methanobacteriati</taxon>
        <taxon>Methanobacteriota</taxon>
        <taxon>Methanomada group</taxon>
        <taxon>Methanobacteria</taxon>
        <taxon>Methanobacteriales</taxon>
        <taxon>Methanobacteriaceae</taxon>
        <taxon>Methanobacterium</taxon>
    </lineage>
</organism>
<feature type="domain" description="4Fe-4S ferredoxin-type" evidence="1">
    <location>
        <begin position="187"/>
        <end position="215"/>
    </location>
</feature>
<protein>
    <submittedName>
        <fullName evidence="3">EFR1 family ferrodoxin</fullName>
    </submittedName>
</protein>
<dbReference type="NCBIfam" id="NF038196">
    <property type="entry name" value="ferrodoxin_EFR1"/>
    <property type="match status" value="1"/>
</dbReference>
<accession>A0A9E5DNQ8</accession>
<keyword evidence="4" id="KW-1185">Reference proteome</keyword>
<evidence type="ECO:0000313" key="2">
    <source>
        <dbReference type="EMBL" id="MCZ3366739.1"/>
    </source>
</evidence>
<sequence>MKTKIFYFTGTGNSLSVARDISNELGGAELVSIPAVVDGHIETDDSDIGIVFPVYMWGIPNMVVDFVQKLKISSDQYVFAVTTCAGQPGETLVQLQKMLQKKGTDLHAGFAVRETANTIQEDNIFIKIAMLIERNSKITKSGKERLSEMVEVITNKKEHEPETSSVMLNKFGNFVYGMGMSRINTMGKFWADEKCSMCLNCQRICPSNNIEVVNDKPHWTQNCEFCQACIQWCPKEAIHIKNEDPKRRYHNPEIKVKDIMIR</sequence>
<gene>
    <name evidence="3" type="ORF">O3H35_15815</name>
    <name evidence="2" type="ORF">O3H54_12685</name>
</gene>
<dbReference type="Proteomes" id="UP001068021">
    <property type="component" value="Unassembled WGS sequence"/>
</dbReference>
<dbReference type="InterPro" id="IPR017896">
    <property type="entry name" value="4Fe4S_Fe-S-bd"/>
</dbReference>
<comment type="caution">
    <text evidence="3">The sequence shown here is derived from an EMBL/GenBank/DDBJ whole genome shotgun (WGS) entry which is preliminary data.</text>
</comment>
<dbReference type="PROSITE" id="PS00198">
    <property type="entry name" value="4FE4S_FER_1"/>
    <property type="match status" value="2"/>
</dbReference>
<dbReference type="InterPro" id="IPR047964">
    <property type="entry name" value="EFR1-like"/>
</dbReference>
<dbReference type="PROSITE" id="PS51379">
    <property type="entry name" value="4FE4S_FER_2"/>
    <property type="match status" value="2"/>
</dbReference>
<evidence type="ECO:0000313" key="3">
    <source>
        <dbReference type="EMBL" id="MCZ3374115.1"/>
    </source>
</evidence>
<dbReference type="SUPFAM" id="SSF54862">
    <property type="entry name" value="4Fe-4S ferredoxins"/>
    <property type="match status" value="1"/>
</dbReference>
<dbReference type="EMBL" id="JAPVES010000030">
    <property type="protein sequence ID" value="MCZ3374115.1"/>
    <property type="molecule type" value="Genomic_DNA"/>
</dbReference>
<evidence type="ECO:0000313" key="4">
    <source>
        <dbReference type="Proteomes" id="UP001068021"/>
    </source>
</evidence>
<dbReference type="AlphaFoldDB" id="A0A9E5DNQ8"/>
<dbReference type="Gene3D" id="3.30.70.20">
    <property type="match status" value="1"/>
</dbReference>
<dbReference type="EMBL" id="JAPVER010000020">
    <property type="protein sequence ID" value="MCZ3366739.1"/>
    <property type="molecule type" value="Genomic_DNA"/>
</dbReference>
<evidence type="ECO:0000259" key="1">
    <source>
        <dbReference type="PROSITE" id="PS51379"/>
    </source>
</evidence>
<dbReference type="RefSeq" id="WP_048080866.1">
    <property type="nucleotide sequence ID" value="NZ_JAPVER010000020.1"/>
</dbReference>
<dbReference type="Proteomes" id="UP001074446">
    <property type="component" value="Unassembled WGS sequence"/>
</dbReference>
<dbReference type="InterPro" id="IPR017900">
    <property type="entry name" value="4Fe4S_Fe_S_CS"/>
</dbReference>
<dbReference type="SUPFAM" id="SSF52218">
    <property type="entry name" value="Flavoproteins"/>
    <property type="match status" value="1"/>
</dbReference>
<dbReference type="GO" id="GO:0016491">
    <property type="term" value="F:oxidoreductase activity"/>
    <property type="evidence" value="ECO:0007669"/>
    <property type="project" value="UniProtKB-ARBA"/>
</dbReference>
<reference evidence="3" key="1">
    <citation type="submission" date="2022-12" db="EMBL/GenBank/DDBJ databases">
        <title>Reclassification of two methanogenic archaea species isolated from the Kolyma lowland permafrost.</title>
        <authorList>
            <person name="Trubitsyn V.E."/>
            <person name="Rivkina E.M."/>
            <person name="Shcherbakova V.A."/>
        </authorList>
    </citation>
    <scope>NUCLEOTIDE SEQUENCE</scope>
    <source>
        <strain evidence="2">M2</strain>
        <strain evidence="3">MK4</strain>
    </source>
</reference>